<dbReference type="KEGG" id="bpro:PMF13cell1_00118"/>
<evidence type="ECO:0008006" key="4">
    <source>
        <dbReference type="Google" id="ProtNLM"/>
    </source>
</evidence>
<accession>A0A4P6LSJ9</accession>
<sequence length="97" mass="11192">MRSAVERETIILYNQSEGEASVYSFDPKMIRKLEKLASKYPDEIRLEKEHGDGAYTYTVPKDCVLIREPYSKERREAARQRAIQNCSKPPVRGAKAE</sequence>
<name>A0A4P6LSJ9_9FIRM</name>
<organism evidence="2 3">
    <name type="scientific">Blautia producta</name>
    <dbReference type="NCBI Taxonomy" id="33035"/>
    <lineage>
        <taxon>Bacteria</taxon>
        <taxon>Bacillati</taxon>
        <taxon>Bacillota</taxon>
        <taxon>Clostridia</taxon>
        <taxon>Lachnospirales</taxon>
        <taxon>Lachnospiraceae</taxon>
        <taxon>Blautia</taxon>
    </lineage>
</organism>
<feature type="region of interest" description="Disordered" evidence="1">
    <location>
        <begin position="76"/>
        <end position="97"/>
    </location>
</feature>
<gene>
    <name evidence="2" type="ORF">PMF13cell1_00118</name>
</gene>
<dbReference type="EMBL" id="CP035945">
    <property type="protein sequence ID" value="QBE94625.1"/>
    <property type="molecule type" value="Genomic_DNA"/>
</dbReference>
<reference evidence="2 3" key="1">
    <citation type="submission" date="2019-01" db="EMBL/GenBank/DDBJ databases">
        <title>PMF-metabolizing Aryl O-demethylase.</title>
        <authorList>
            <person name="Kim M."/>
        </authorList>
    </citation>
    <scope>NUCLEOTIDE SEQUENCE [LARGE SCALE GENOMIC DNA]</scope>
    <source>
        <strain evidence="2 3">PMF1</strain>
    </source>
</reference>
<dbReference type="AlphaFoldDB" id="A0A4P6LSJ9"/>
<evidence type="ECO:0000256" key="1">
    <source>
        <dbReference type="SAM" id="MobiDB-lite"/>
    </source>
</evidence>
<dbReference type="Proteomes" id="UP000289794">
    <property type="component" value="Chromosome"/>
</dbReference>
<evidence type="ECO:0000313" key="2">
    <source>
        <dbReference type="EMBL" id="QBE94625.1"/>
    </source>
</evidence>
<protein>
    <recommendedName>
        <fullName evidence="4">Immunoglobulin</fullName>
    </recommendedName>
</protein>
<evidence type="ECO:0000313" key="3">
    <source>
        <dbReference type="Proteomes" id="UP000289794"/>
    </source>
</evidence>
<dbReference type="RefSeq" id="WP_118635390.1">
    <property type="nucleotide sequence ID" value="NZ_CP035945.1"/>
</dbReference>
<proteinExistence type="predicted"/>